<organism evidence="1 2">
    <name type="scientific">Saccharolobus shibatae</name>
    <dbReference type="NCBI Taxonomy" id="2286"/>
    <lineage>
        <taxon>Archaea</taxon>
        <taxon>Thermoproteota</taxon>
        <taxon>Thermoprotei</taxon>
        <taxon>Sulfolobales</taxon>
        <taxon>Sulfolobaceae</taxon>
        <taxon>Saccharolobus</taxon>
    </lineage>
</organism>
<sequence length="79" mass="9098">MSHKYTCNVCGRSFPKGQGIIIEISGDKLYFHSKSCAYKFLKEMVMEADTDCINSSLKKVRKKYDEILEQVSKKAEKKI</sequence>
<evidence type="ECO:0008006" key="3">
    <source>
        <dbReference type="Google" id="ProtNLM"/>
    </source>
</evidence>
<protein>
    <recommendedName>
        <fullName evidence="3">TRASH domain-containing protein</fullName>
    </recommendedName>
</protein>
<evidence type="ECO:0000313" key="2">
    <source>
        <dbReference type="Proteomes" id="UP000693941"/>
    </source>
</evidence>
<dbReference type="RefSeq" id="WP_218260833.1">
    <property type="nucleotide sequence ID" value="NZ_CP077715.1"/>
</dbReference>
<evidence type="ECO:0000313" key="1">
    <source>
        <dbReference type="EMBL" id="QXJ32868.1"/>
    </source>
</evidence>
<dbReference type="AlphaFoldDB" id="A0A8F5BWQ4"/>
<proteinExistence type="predicted"/>
<dbReference type="GeneID" id="65560938"/>
<dbReference type="Proteomes" id="UP000693941">
    <property type="component" value="Chromosome"/>
</dbReference>
<reference evidence="1" key="1">
    <citation type="journal article" date="2021" name="Environ. Microbiol.">
        <title>New insights into the diversity and evolution of the archaeal mobilome from three complete genomes of Saccharolobus shibatae.</title>
        <authorList>
            <person name="Medvedeva S."/>
            <person name="Brandt D."/>
            <person name="Cvirkaite-Krupovic V."/>
            <person name="Liu Y."/>
            <person name="Severinov K."/>
            <person name="Ishino S."/>
            <person name="Ishino Y."/>
            <person name="Prangishvili D."/>
            <person name="Kalinowski J."/>
            <person name="Krupovic M."/>
        </authorList>
    </citation>
    <scope>NUCLEOTIDE SEQUENCE</scope>
    <source>
        <strain evidence="1">BEU9</strain>
    </source>
</reference>
<dbReference type="EMBL" id="CP077715">
    <property type="protein sequence ID" value="QXJ32868.1"/>
    <property type="molecule type" value="Genomic_DNA"/>
</dbReference>
<name>A0A8F5BWQ4_9CREN</name>
<accession>A0A8F5BWQ4</accession>
<gene>
    <name evidence="1" type="ORF">J5U21_02523</name>
</gene>